<evidence type="ECO:0000313" key="3">
    <source>
        <dbReference type="Proteomes" id="UP001317259"/>
    </source>
</evidence>
<protein>
    <recommendedName>
        <fullName evidence="4">Transmembrane protein</fullName>
    </recommendedName>
</protein>
<dbReference type="EMBL" id="JAKRKC020000001">
    <property type="protein sequence ID" value="MCK2212340.1"/>
    <property type="molecule type" value="Genomic_DNA"/>
</dbReference>
<feature type="transmembrane region" description="Helical" evidence="1">
    <location>
        <begin position="101"/>
        <end position="121"/>
    </location>
</feature>
<comment type="caution">
    <text evidence="2">The sequence shown here is derived from an EMBL/GenBank/DDBJ whole genome shotgun (WGS) entry which is preliminary data.</text>
</comment>
<organism evidence="2 3">
    <name type="scientific">Actinomadura luzonensis</name>
    <dbReference type="NCBI Taxonomy" id="2805427"/>
    <lineage>
        <taxon>Bacteria</taxon>
        <taxon>Bacillati</taxon>
        <taxon>Actinomycetota</taxon>
        <taxon>Actinomycetes</taxon>
        <taxon>Streptosporangiales</taxon>
        <taxon>Thermomonosporaceae</taxon>
        <taxon>Actinomadura</taxon>
    </lineage>
</organism>
<evidence type="ECO:0000313" key="2">
    <source>
        <dbReference type="EMBL" id="MCK2212340.1"/>
    </source>
</evidence>
<evidence type="ECO:0008006" key="4">
    <source>
        <dbReference type="Google" id="ProtNLM"/>
    </source>
</evidence>
<keyword evidence="1" id="KW-0812">Transmembrane</keyword>
<accession>A0ABT0FJU8</accession>
<keyword evidence="1" id="KW-1133">Transmembrane helix</keyword>
<evidence type="ECO:0000256" key="1">
    <source>
        <dbReference type="SAM" id="Phobius"/>
    </source>
</evidence>
<keyword evidence="3" id="KW-1185">Reference proteome</keyword>
<keyword evidence="1" id="KW-0472">Membrane</keyword>
<sequence length="138" mass="14078">MGVVLRWRPPVGGLVALAFVVSTTFSPSAGAPARQLPVAYARAAAAPDDRGGDAFFLRAGDDDTCWVQDGLSGRLEDCATAEPPGSQVGGPAGSGFDGRSGLFAMAGVVGAFAFCGAAYWLTTKLEGREDALPPETLT</sequence>
<reference evidence="2 3" key="1">
    <citation type="submission" date="2022-04" db="EMBL/GenBank/DDBJ databases">
        <title>Genome draft of Actinomadura sp. ATCC 31491.</title>
        <authorList>
            <person name="Shi X."/>
            <person name="Du Y."/>
        </authorList>
    </citation>
    <scope>NUCLEOTIDE SEQUENCE [LARGE SCALE GENOMIC DNA]</scope>
    <source>
        <strain evidence="2 3">ATCC 31491</strain>
    </source>
</reference>
<dbReference type="RefSeq" id="WP_242371560.1">
    <property type="nucleotide sequence ID" value="NZ_JAKRKC020000001.1"/>
</dbReference>
<proteinExistence type="predicted"/>
<name>A0ABT0FJU8_9ACTN</name>
<gene>
    <name evidence="2" type="ORF">MF672_000785</name>
</gene>
<dbReference type="Proteomes" id="UP001317259">
    <property type="component" value="Unassembled WGS sequence"/>
</dbReference>